<proteinExistence type="predicted"/>
<protein>
    <submittedName>
        <fullName evidence="1">Uncharacterized protein</fullName>
    </submittedName>
</protein>
<evidence type="ECO:0000313" key="1">
    <source>
        <dbReference type="EMBL" id="OAH97050.1"/>
    </source>
</evidence>
<gene>
    <name evidence="1" type="ORF">A1332_22130</name>
</gene>
<name>A0A177LUL3_METMH</name>
<evidence type="ECO:0000313" key="2">
    <source>
        <dbReference type="Proteomes" id="UP000078090"/>
    </source>
</evidence>
<reference evidence="1 2" key="1">
    <citation type="submission" date="2016-03" db="EMBL/GenBank/DDBJ databases">
        <authorList>
            <person name="Ploux O."/>
        </authorList>
    </citation>
    <scope>NUCLEOTIDE SEQUENCE [LARGE SCALE GENOMIC DNA]</scope>
    <source>
        <strain evidence="1 2">R-45363</strain>
    </source>
</reference>
<dbReference type="EMBL" id="LUUG01000124">
    <property type="protein sequence ID" value="OAH97050.1"/>
    <property type="molecule type" value="Genomic_DNA"/>
</dbReference>
<dbReference type="Proteomes" id="UP000078090">
    <property type="component" value="Unassembled WGS sequence"/>
</dbReference>
<comment type="caution">
    <text evidence="1">The sequence shown here is derived from an EMBL/GenBank/DDBJ whole genome shotgun (WGS) entry which is preliminary data.</text>
</comment>
<dbReference type="AlphaFoldDB" id="A0A177LUL3"/>
<organism evidence="1 2">
    <name type="scientific">Methylomonas methanica</name>
    <dbReference type="NCBI Taxonomy" id="421"/>
    <lineage>
        <taxon>Bacteria</taxon>
        <taxon>Pseudomonadati</taxon>
        <taxon>Pseudomonadota</taxon>
        <taxon>Gammaproteobacteria</taxon>
        <taxon>Methylococcales</taxon>
        <taxon>Methylococcaceae</taxon>
        <taxon>Methylomonas</taxon>
    </lineage>
</organism>
<sequence length="59" mass="6391">MGGTQFDRGWVKLGASRKPLIVVCLFGLFSQQLLQNMPKVPLSILGLAQKKGNPIKGLP</sequence>
<accession>A0A177LUL3</accession>